<keyword evidence="1 2" id="KW-0472">Membrane</keyword>
<keyword evidence="2" id="KW-0812">Transmembrane</keyword>
<evidence type="ECO:0000256" key="2">
    <source>
        <dbReference type="SAM" id="Phobius"/>
    </source>
</evidence>
<accession>A0ABM8FDB4</accession>
<gene>
    <name evidence="3" type="ORF">MACH16_10790</name>
</gene>
<dbReference type="Proteomes" id="UP001307608">
    <property type="component" value="Chromosome"/>
</dbReference>
<proteinExistence type="predicted"/>
<evidence type="ECO:0000256" key="1">
    <source>
        <dbReference type="PIRNR" id="PIRNR016789"/>
    </source>
</evidence>
<protein>
    <recommendedName>
        <fullName evidence="1">Inner membrane protein</fullName>
    </recommendedName>
</protein>
<dbReference type="EMBL" id="AP027271">
    <property type="protein sequence ID" value="BDX02331.1"/>
    <property type="molecule type" value="Genomic_DNA"/>
</dbReference>
<dbReference type="PANTHER" id="PTHR35813:SF1">
    <property type="entry name" value="INNER MEMBRANE PROTEIN YBAN"/>
    <property type="match status" value="1"/>
</dbReference>
<sequence length="134" mass="15399">MQGKRILYLMLGWFSLITGIIGIFLPLLPTTPLVLLAAWCFSKSSNRFHTWLLEHKFFGPIVRDWQSSDGIPKHARNRAILFMWTGMAISIFIVSRFWATIGLIVIGLCVTTYLMRMPLRSENTDQTVEKDEHG</sequence>
<keyword evidence="4" id="KW-1185">Reference proteome</keyword>
<keyword evidence="2" id="KW-1133">Transmembrane helix</keyword>
<name>A0ABM8FDB4_9GAMM</name>
<dbReference type="PANTHER" id="PTHR35813">
    <property type="entry name" value="INNER MEMBRANE PROTEIN YBAN"/>
    <property type="match status" value="1"/>
</dbReference>
<organism evidence="3 4">
    <name type="scientific">Marinomonas pontica</name>
    <dbReference type="NCBI Taxonomy" id="264739"/>
    <lineage>
        <taxon>Bacteria</taxon>
        <taxon>Pseudomonadati</taxon>
        <taxon>Pseudomonadota</taxon>
        <taxon>Gammaproteobacteria</taxon>
        <taxon>Oceanospirillales</taxon>
        <taxon>Oceanospirillaceae</taxon>
        <taxon>Marinomonas</taxon>
    </lineage>
</organism>
<reference evidence="3 4" key="1">
    <citation type="submission" date="2023-01" db="EMBL/GenBank/DDBJ databases">
        <title>Complete genome sequence of Marinomonas pontica strain 200518_36.</title>
        <authorList>
            <person name="Ueki S."/>
            <person name="Gajardo G."/>
            <person name="Maruyama F."/>
        </authorList>
    </citation>
    <scope>NUCLEOTIDE SEQUENCE [LARGE SCALE GENOMIC DNA]</scope>
    <source>
        <strain evidence="3 4">200518_36</strain>
    </source>
</reference>
<feature type="transmembrane region" description="Helical" evidence="2">
    <location>
        <begin position="81"/>
        <end position="114"/>
    </location>
</feature>
<feature type="transmembrane region" description="Helical" evidence="2">
    <location>
        <begin position="7"/>
        <end position="28"/>
    </location>
</feature>
<comment type="subcellular location">
    <subcellularLocation>
        <location evidence="1">Cell inner membrane</location>
        <topology evidence="1">Multi-pass membrane protein</topology>
    </subcellularLocation>
</comment>
<dbReference type="InterPro" id="IPR007401">
    <property type="entry name" value="DUF454"/>
</dbReference>
<dbReference type="Pfam" id="PF04304">
    <property type="entry name" value="DUF454"/>
    <property type="match status" value="1"/>
</dbReference>
<evidence type="ECO:0000313" key="4">
    <source>
        <dbReference type="Proteomes" id="UP001307608"/>
    </source>
</evidence>
<keyword evidence="1" id="KW-1003">Cell membrane</keyword>
<keyword evidence="1" id="KW-0997">Cell inner membrane</keyword>
<dbReference type="PIRSF" id="PIRSF016789">
    <property type="entry name" value="DUF454"/>
    <property type="match status" value="1"/>
</dbReference>
<evidence type="ECO:0000313" key="3">
    <source>
        <dbReference type="EMBL" id="BDX02331.1"/>
    </source>
</evidence>
<dbReference type="RefSeq" id="WP_265728942.1">
    <property type="nucleotide sequence ID" value="NZ_AP027271.1"/>
</dbReference>